<dbReference type="GO" id="GO:0016540">
    <property type="term" value="P:protein autoprocessing"/>
    <property type="evidence" value="ECO:0007669"/>
    <property type="project" value="TreeGrafter"/>
</dbReference>
<sequence length="232" mass="26690">FFYSALTISTLYLLSIHERHLEKHLIYRQVVKLVTSGRIVSFFLPLALQGESTISQSTQPISRIPEVNFCDILPCDKVYCCPIHQAKSSKSLSFEKTNISEIIKNKTLFLIFLGIDTTISSIQILETQQSIDNRYCSKNLQCSTTEPLIVFLCKVTFGNYCSHYSSSQNSRKDFLETTQGRQHIWTLPVAKLYDSAYYFRVAAPGFAGCSTDPYFAGMFFTDYYFYFYRQCN</sequence>
<dbReference type="GO" id="GO:0045893">
    <property type="term" value="P:positive regulation of DNA-templated transcription"/>
    <property type="evidence" value="ECO:0007669"/>
    <property type="project" value="TreeGrafter"/>
</dbReference>
<dbReference type="GO" id="GO:0043565">
    <property type="term" value="F:sequence-specific DNA binding"/>
    <property type="evidence" value="ECO:0007669"/>
    <property type="project" value="TreeGrafter"/>
</dbReference>
<dbReference type="PANTHER" id="PTHR13029">
    <property type="match status" value="1"/>
</dbReference>
<dbReference type="Ensembl" id="ENSOSUT00000012432.1">
    <property type="protein sequence ID" value="ENSOSUP00000012021.1"/>
    <property type="gene ID" value="ENSOSUG00000008674.1"/>
</dbReference>
<dbReference type="AlphaFoldDB" id="A0A8C8E9Z6"/>
<dbReference type="InterPro" id="IPR051577">
    <property type="entry name" value="MRF-like"/>
</dbReference>
<reference evidence="2" key="1">
    <citation type="submission" date="2025-08" db="UniProtKB">
        <authorList>
            <consortium name="Ensembl"/>
        </authorList>
    </citation>
    <scope>IDENTIFICATION</scope>
</reference>
<organism evidence="2 3">
    <name type="scientific">Otus sunia</name>
    <name type="common">Oriental scops-owl</name>
    <dbReference type="NCBI Taxonomy" id="257818"/>
    <lineage>
        <taxon>Eukaryota</taxon>
        <taxon>Metazoa</taxon>
        <taxon>Chordata</taxon>
        <taxon>Craniata</taxon>
        <taxon>Vertebrata</taxon>
        <taxon>Euteleostomi</taxon>
        <taxon>Archelosauria</taxon>
        <taxon>Archosauria</taxon>
        <taxon>Dinosauria</taxon>
        <taxon>Saurischia</taxon>
        <taxon>Theropoda</taxon>
        <taxon>Coelurosauria</taxon>
        <taxon>Aves</taxon>
        <taxon>Neognathae</taxon>
        <taxon>Neoaves</taxon>
        <taxon>Telluraves</taxon>
        <taxon>Strigiformes</taxon>
        <taxon>Strigidae</taxon>
        <taxon>Otus</taxon>
    </lineage>
</organism>
<evidence type="ECO:0000313" key="2">
    <source>
        <dbReference type="Ensembl" id="ENSOSUP00000012021.1"/>
    </source>
</evidence>
<keyword evidence="3" id="KW-1185">Reference proteome</keyword>
<evidence type="ECO:0000313" key="3">
    <source>
        <dbReference type="Proteomes" id="UP000694552"/>
    </source>
</evidence>
<protein>
    <recommendedName>
        <fullName evidence="1">Myelin gene regulatory factor C-terminal domain-containing protein</fullName>
    </recommendedName>
</protein>
<feature type="domain" description="Myelin gene regulatory factor C-terminal" evidence="1">
    <location>
        <begin position="140"/>
        <end position="231"/>
    </location>
</feature>
<dbReference type="GO" id="GO:0005634">
    <property type="term" value="C:nucleus"/>
    <property type="evidence" value="ECO:0007669"/>
    <property type="project" value="TreeGrafter"/>
</dbReference>
<dbReference type="Pfam" id="PF13888">
    <property type="entry name" value="MRF_C2"/>
    <property type="match status" value="1"/>
</dbReference>
<accession>A0A8C8E9Z6</accession>
<reference evidence="2" key="2">
    <citation type="submission" date="2025-09" db="UniProtKB">
        <authorList>
            <consortium name="Ensembl"/>
        </authorList>
    </citation>
    <scope>IDENTIFICATION</scope>
</reference>
<proteinExistence type="predicted"/>
<name>A0A8C8E9Z6_9STRI</name>
<dbReference type="Proteomes" id="UP000694552">
    <property type="component" value="Unplaced"/>
</dbReference>
<dbReference type="InterPro" id="IPR025719">
    <property type="entry name" value="MYRF_C2"/>
</dbReference>
<evidence type="ECO:0000259" key="1">
    <source>
        <dbReference type="Pfam" id="PF13888"/>
    </source>
</evidence>
<dbReference type="PANTHER" id="PTHR13029:SF17">
    <property type="entry name" value="MYELIN REGULATORY FACTOR-LIKE PROTEIN"/>
    <property type="match status" value="1"/>
</dbReference>
<dbReference type="GO" id="GO:0003700">
    <property type="term" value="F:DNA-binding transcription factor activity"/>
    <property type="evidence" value="ECO:0007669"/>
    <property type="project" value="TreeGrafter"/>
</dbReference>
<dbReference type="GO" id="GO:0005789">
    <property type="term" value="C:endoplasmic reticulum membrane"/>
    <property type="evidence" value="ECO:0007669"/>
    <property type="project" value="TreeGrafter"/>
</dbReference>